<evidence type="ECO:0000256" key="1">
    <source>
        <dbReference type="ARBA" id="ARBA00022617"/>
    </source>
</evidence>
<evidence type="ECO:0000313" key="6">
    <source>
        <dbReference type="EMBL" id="MBX7456875.1"/>
    </source>
</evidence>
<keyword evidence="7" id="KW-1185">Reference proteome</keyword>
<dbReference type="RefSeq" id="WP_221572297.1">
    <property type="nucleotide sequence ID" value="NZ_JAIGNK010000001.1"/>
</dbReference>
<accession>A0ABS7IU87</accession>
<keyword evidence="2 4" id="KW-0479">Metal-binding</keyword>
<evidence type="ECO:0000256" key="2">
    <source>
        <dbReference type="ARBA" id="ARBA00022723"/>
    </source>
</evidence>
<comment type="caution">
    <text evidence="6">The sequence shown here is derived from an EMBL/GenBank/DDBJ whole genome shotgun (WGS) entry which is preliminary data.</text>
</comment>
<sequence length="127" mass="13853">MRLAALLLLAPALAGCQITPEQPLGPHSSELTPFDRNSPEWEGLKFARNRCADCHAVERDQASPNPAAPTFVAIANRPGMDRSGLSDWLANGHDYPDQMYFEIPAEHIDELVAYVVTLKAQDPATGN</sequence>
<evidence type="ECO:0000256" key="3">
    <source>
        <dbReference type="ARBA" id="ARBA00023004"/>
    </source>
</evidence>
<proteinExistence type="predicted"/>
<dbReference type="PROSITE" id="PS51257">
    <property type="entry name" value="PROKAR_LIPOPROTEIN"/>
    <property type="match status" value="1"/>
</dbReference>
<evidence type="ECO:0000313" key="7">
    <source>
        <dbReference type="Proteomes" id="UP000783253"/>
    </source>
</evidence>
<dbReference type="Proteomes" id="UP000783253">
    <property type="component" value="Unassembled WGS sequence"/>
</dbReference>
<dbReference type="InterPro" id="IPR009056">
    <property type="entry name" value="Cyt_c-like_dom"/>
</dbReference>
<dbReference type="SUPFAM" id="SSF46626">
    <property type="entry name" value="Cytochrome c"/>
    <property type="match status" value="1"/>
</dbReference>
<feature type="domain" description="Cytochrome c" evidence="5">
    <location>
        <begin position="38"/>
        <end position="119"/>
    </location>
</feature>
<dbReference type="Gene3D" id="1.10.760.10">
    <property type="entry name" value="Cytochrome c-like domain"/>
    <property type="match status" value="1"/>
</dbReference>
<evidence type="ECO:0000259" key="5">
    <source>
        <dbReference type="PROSITE" id="PS51007"/>
    </source>
</evidence>
<name>A0ABS7IU87_9SPHN</name>
<keyword evidence="1 4" id="KW-0349">Heme</keyword>
<dbReference type="PROSITE" id="PS51007">
    <property type="entry name" value="CYTC"/>
    <property type="match status" value="1"/>
</dbReference>
<dbReference type="EMBL" id="JAIGNK010000001">
    <property type="protein sequence ID" value="MBX7456875.1"/>
    <property type="molecule type" value="Genomic_DNA"/>
</dbReference>
<gene>
    <name evidence="6" type="ORF">K3152_01310</name>
</gene>
<protein>
    <recommendedName>
        <fullName evidence="5">Cytochrome c domain-containing protein</fullName>
    </recommendedName>
</protein>
<reference evidence="6 7" key="1">
    <citation type="submission" date="2021-08" db="EMBL/GenBank/DDBJ databases">
        <title>Comparative Genomics Analysis of the Genus Qipengyuania Reveals Extensive Genetic Diversity and Metabolic Versatility, Including the Description of Fifteen Novel Species.</title>
        <authorList>
            <person name="Liu Y."/>
        </authorList>
    </citation>
    <scope>NUCLEOTIDE SEQUENCE [LARGE SCALE GENOMIC DNA]</scope>
    <source>
        <strain evidence="6 7">1NDH17</strain>
    </source>
</reference>
<dbReference type="InterPro" id="IPR036909">
    <property type="entry name" value="Cyt_c-like_dom_sf"/>
</dbReference>
<keyword evidence="3 4" id="KW-0408">Iron</keyword>
<organism evidence="6 7">
    <name type="scientific">Qipengyuania polymorpha</name>
    <dbReference type="NCBI Taxonomy" id="2867234"/>
    <lineage>
        <taxon>Bacteria</taxon>
        <taxon>Pseudomonadati</taxon>
        <taxon>Pseudomonadota</taxon>
        <taxon>Alphaproteobacteria</taxon>
        <taxon>Sphingomonadales</taxon>
        <taxon>Erythrobacteraceae</taxon>
        <taxon>Qipengyuania</taxon>
    </lineage>
</organism>
<evidence type="ECO:0000256" key="4">
    <source>
        <dbReference type="PROSITE-ProRule" id="PRU00433"/>
    </source>
</evidence>